<dbReference type="RefSeq" id="WP_146567944.1">
    <property type="nucleotide sequence ID" value="NZ_SIHJ01000003.1"/>
</dbReference>
<dbReference type="AlphaFoldDB" id="A0A5C5V435"/>
<evidence type="ECO:0000313" key="2">
    <source>
        <dbReference type="EMBL" id="TWT32512.1"/>
    </source>
</evidence>
<comment type="caution">
    <text evidence="2">The sequence shown here is derived from an EMBL/GenBank/DDBJ whole genome shotgun (WGS) entry which is preliminary data.</text>
</comment>
<proteinExistence type="predicted"/>
<keyword evidence="3" id="KW-1185">Reference proteome</keyword>
<accession>A0A5C5V435</accession>
<gene>
    <name evidence="2" type="ORF">KOR34_42750</name>
</gene>
<dbReference type="OrthoDB" id="9182486at2"/>
<name>A0A5C5V435_9BACT</name>
<feature type="compositionally biased region" description="Basic and acidic residues" evidence="1">
    <location>
        <begin position="1"/>
        <end position="16"/>
    </location>
</feature>
<organism evidence="2 3">
    <name type="scientific">Posidoniimonas corsicana</name>
    <dbReference type="NCBI Taxonomy" id="1938618"/>
    <lineage>
        <taxon>Bacteria</taxon>
        <taxon>Pseudomonadati</taxon>
        <taxon>Planctomycetota</taxon>
        <taxon>Planctomycetia</taxon>
        <taxon>Pirellulales</taxon>
        <taxon>Lacipirellulaceae</taxon>
        <taxon>Posidoniimonas</taxon>
    </lineage>
</organism>
<evidence type="ECO:0000313" key="3">
    <source>
        <dbReference type="Proteomes" id="UP000316714"/>
    </source>
</evidence>
<evidence type="ECO:0000256" key="1">
    <source>
        <dbReference type="SAM" id="MobiDB-lite"/>
    </source>
</evidence>
<dbReference type="Proteomes" id="UP000316714">
    <property type="component" value="Unassembled WGS sequence"/>
</dbReference>
<feature type="region of interest" description="Disordered" evidence="1">
    <location>
        <begin position="1"/>
        <end position="25"/>
    </location>
</feature>
<reference evidence="2 3" key="1">
    <citation type="submission" date="2019-02" db="EMBL/GenBank/DDBJ databases">
        <title>Deep-cultivation of Planctomycetes and their phenomic and genomic characterization uncovers novel biology.</title>
        <authorList>
            <person name="Wiegand S."/>
            <person name="Jogler M."/>
            <person name="Boedeker C."/>
            <person name="Pinto D."/>
            <person name="Vollmers J."/>
            <person name="Rivas-Marin E."/>
            <person name="Kohn T."/>
            <person name="Peeters S.H."/>
            <person name="Heuer A."/>
            <person name="Rast P."/>
            <person name="Oberbeckmann S."/>
            <person name="Bunk B."/>
            <person name="Jeske O."/>
            <person name="Meyerdierks A."/>
            <person name="Storesund J.E."/>
            <person name="Kallscheuer N."/>
            <person name="Luecker S."/>
            <person name="Lage O.M."/>
            <person name="Pohl T."/>
            <person name="Merkel B.J."/>
            <person name="Hornburger P."/>
            <person name="Mueller R.-W."/>
            <person name="Bruemmer F."/>
            <person name="Labrenz M."/>
            <person name="Spormann A.M."/>
            <person name="Op Den Camp H."/>
            <person name="Overmann J."/>
            <person name="Amann R."/>
            <person name="Jetten M.S.M."/>
            <person name="Mascher T."/>
            <person name="Medema M.H."/>
            <person name="Devos D.P."/>
            <person name="Kaster A.-K."/>
            <person name="Ovreas L."/>
            <person name="Rohde M."/>
            <person name="Galperin M.Y."/>
            <person name="Jogler C."/>
        </authorList>
    </citation>
    <scope>NUCLEOTIDE SEQUENCE [LARGE SCALE GENOMIC DNA]</scope>
    <source>
        <strain evidence="2 3">KOR34</strain>
    </source>
</reference>
<sequence length="84" mass="9217">MGDTERAKHHLAESGKTKGSPNLGSFGPNMSLALGLLERGESDAVLAYFDQCRNFWKSGGDELDRWSEQVRRGQTPGFGANLVY</sequence>
<protein>
    <submittedName>
        <fullName evidence="2">Uncharacterized protein</fullName>
    </submittedName>
</protein>
<dbReference type="EMBL" id="SIHJ01000003">
    <property type="protein sequence ID" value="TWT32512.1"/>
    <property type="molecule type" value="Genomic_DNA"/>
</dbReference>